<feature type="chain" id="PRO_5006070536" description="Ionotropic glutamate receptor L-glutamate and glycine-binding domain-containing protein" evidence="14">
    <location>
        <begin position="19"/>
        <end position="610"/>
    </location>
</feature>
<evidence type="ECO:0000256" key="5">
    <source>
        <dbReference type="ARBA" id="ARBA00022989"/>
    </source>
</evidence>
<evidence type="ECO:0000256" key="8">
    <source>
        <dbReference type="ARBA" id="ARBA00023170"/>
    </source>
</evidence>
<evidence type="ECO:0000256" key="6">
    <source>
        <dbReference type="ARBA" id="ARBA00023065"/>
    </source>
</evidence>
<dbReference type="AlphaFoldDB" id="A0A0P4WD35"/>
<evidence type="ECO:0000256" key="9">
    <source>
        <dbReference type="ARBA" id="ARBA00023180"/>
    </source>
</evidence>
<accession>A0A0P4WD35</accession>
<keyword evidence="6" id="KW-0406">Ion transport</keyword>
<evidence type="ECO:0000256" key="10">
    <source>
        <dbReference type="ARBA" id="ARBA00023286"/>
    </source>
</evidence>
<evidence type="ECO:0000256" key="3">
    <source>
        <dbReference type="ARBA" id="ARBA00022448"/>
    </source>
</evidence>
<keyword evidence="4 13" id="KW-0812">Transmembrane</keyword>
<dbReference type="SMART" id="SM00918">
    <property type="entry name" value="Lig_chan-Glu_bd"/>
    <property type="match status" value="1"/>
</dbReference>
<reference evidence="17" key="1">
    <citation type="submission" date="2015-09" db="EMBL/GenBank/DDBJ databases">
        <title>Scylla olivacea transcriptome.</title>
        <authorList>
            <person name="Ikhwanuddin M."/>
        </authorList>
    </citation>
    <scope>NUCLEOTIDE SEQUENCE</scope>
</reference>
<dbReference type="Gene3D" id="3.40.190.10">
    <property type="entry name" value="Periplasmic binding protein-like II"/>
    <property type="match status" value="1"/>
</dbReference>
<comment type="similarity">
    <text evidence="2">Belongs to the glutamate-gated ion channel (TC 1.A.10.1) family.</text>
</comment>
<sequence>MAWWRAVIVLAVAVAVSTDRPLVQMIRDVIQQRQWNHVVLLDPEDSAAEILSPQEMAQLLRDVVNSAAGSIIPLASNNTVVLGLHHSIQISTFQDEADSEADIERVMYLRNPRYRLQFIAQWDEAGQTSNFMRMAGKLGFYTEQQEWLVLLSRNVSFQQVKDVLADVNLYVDSEVMLCLETVESRFEIIEVWNVGREAGSHTLQQETWGFWSPATGLRQVTRGHKYDRRKDLQGFHLRVATIETMPYESLVEDKTLQNFHEGYVVDVWHTLQEQLNFTYTATNTLFGSLQKDGHTWNGMVGMLQTDDADVAVAPLSITQIRSLSIDFTIPIQIVSTRLYIRRPVLEGTWTLYGQPFDVYLWVTIPVSILTCAAALWLFNSVTVYLGVNQHFISASQAFWIIFSGIIQQSTTVEPRPVSGKIVFFSGLWMGLVLLTCYSAILVSILTTRQPQLPFKDFEGLLKNPNWNLGVRTNTALADSLALAPVGSPMRMSWEKMVGKDPIKNLPDNNDDALASVLQGTSFPYMHLITVSYSTRSLSMEVCILRQQGIHNISSSTSTPSPASHGHRGHQDRLPSPWHRLWSAEALSLQKPIQPCIIKDDPERTFESPQT</sequence>
<dbReference type="SMART" id="SM00079">
    <property type="entry name" value="PBPe"/>
    <property type="match status" value="1"/>
</dbReference>
<dbReference type="Pfam" id="PF10613">
    <property type="entry name" value="Lig_chan-Glu_bd"/>
    <property type="match status" value="1"/>
</dbReference>
<evidence type="ECO:0000256" key="7">
    <source>
        <dbReference type="ARBA" id="ARBA00023136"/>
    </source>
</evidence>
<feature type="compositionally biased region" description="Low complexity" evidence="12">
    <location>
        <begin position="553"/>
        <end position="563"/>
    </location>
</feature>
<dbReference type="PANTHER" id="PTHR18966">
    <property type="entry name" value="IONOTROPIC GLUTAMATE RECEPTOR"/>
    <property type="match status" value="1"/>
</dbReference>
<evidence type="ECO:0000256" key="1">
    <source>
        <dbReference type="ARBA" id="ARBA00004141"/>
    </source>
</evidence>
<dbReference type="SUPFAM" id="SSF53850">
    <property type="entry name" value="Periplasmic binding protein-like II"/>
    <property type="match status" value="1"/>
</dbReference>
<evidence type="ECO:0000256" key="4">
    <source>
        <dbReference type="ARBA" id="ARBA00022692"/>
    </source>
</evidence>
<evidence type="ECO:0000256" key="14">
    <source>
        <dbReference type="SAM" id="SignalP"/>
    </source>
</evidence>
<keyword evidence="11" id="KW-0407">Ion channel</keyword>
<keyword evidence="14" id="KW-0732">Signal</keyword>
<dbReference type="GO" id="GO:0016020">
    <property type="term" value="C:membrane"/>
    <property type="evidence" value="ECO:0007669"/>
    <property type="project" value="UniProtKB-SubCell"/>
</dbReference>
<keyword evidence="5 13" id="KW-1133">Transmembrane helix</keyword>
<protein>
    <recommendedName>
        <fullName evidence="18">Ionotropic glutamate receptor L-glutamate and glycine-binding domain-containing protein</fullName>
    </recommendedName>
</protein>
<evidence type="ECO:0000256" key="11">
    <source>
        <dbReference type="ARBA" id="ARBA00023303"/>
    </source>
</evidence>
<feature type="signal peptide" evidence="14">
    <location>
        <begin position="1"/>
        <end position="18"/>
    </location>
</feature>
<feature type="region of interest" description="Disordered" evidence="12">
    <location>
        <begin position="552"/>
        <end position="574"/>
    </location>
</feature>
<organism evidence="17">
    <name type="scientific">Scylla olivacea</name>
    <name type="common">Orange mud crab</name>
    <name type="synonym">Cancer olivacea</name>
    <dbReference type="NCBI Taxonomy" id="85551"/>
    <lineage>
        <taxon>Eukaryota</taxon>
        <taxon>Metazoa</taxon>
        <taxon>Ecdysozoa</taxon>
        <taxon>Arthropoda</taxon>
        <taxon>Crustacea</taxon>
        <taxon>Multicrustacea</taxon>
        <taxon>Malacostraca</taxon>
        <taxon>Eumalacostraca</taxon>
        <taxon>Eucarida</taxon>
        <taxon>Decapoda</taxon>
        <taxon>Pleocyemata</taxon>
        <taxon>Brachyura</taxon>
        <taxon>Eubrachyura</taxon>
        <taxon>Portunoidea</taxon>
        <taxon>Portunidae</taxon>
        <taxon>Portuninae</taxon>
        <taxon>Scylla</taxon>
    </lineage>
</organism>
<feature type="transmembrane region" description="Helical" evidence="13">
    <location>
        <begin position="390"/>
        <end position="409"/>
    </location>
</feature>
<evidence type="ECO:0000259" key="16">
    <source>
        <dbReference type="SMART" id="SM00918"/>
    </source>
</evidence>
<proteinExistence type="inferred from homology"/>
<dbReference type="InterPro" id="IPR015683">
    <property type="entry name" value="Ionotropic_Glu_rcpt"/>
</dbReference>
<evidence type="ECO:0000256" key="13">
    <source>
        <dbReference type="SAM" id="Phobius"/>
    </source>
</evidence>
<evidence type="ECO:0000256" key="12">
    <source>
        <dbReference type="SAM" id="MobiDB-lite"/>
    </source>
</evidence>
<evidence type="ECO:0008006" key="18">
    <source>
        <dbReference type="Google" id="ProtNLM"/>
    </source>
</evidence>
<dbReference type="EMBL" id="GDRN01072848">
    <property type="protein sequence ID" value="JAI63487.1"/>
    <property type="molecule type" value="Transcribed_RNA"/>
</dbReference>
<dbReference type="InterPro" id="IPR001320">
    <property type="entry name" value="Iontro_rcpt_C"/>
</dbReference>
<keyword evidence="8" id="KW-0675">Receptor</keyword>
<evidence type="ECO:0000313" key="17">
    <source>
        <dbReference type="EMBL" id="JAI63487.1"/>
    </source>
</evidence>
<dbReference type="InterPro" id="IPR019594">
    <property type="entry name" value="Glu/Gly-bd"/>
</dbReference>
<dbReference type="Gene3D" id="1.10.287.70">
    <property type="match status" value="1"/>
</dbReference>
<feature type="transmembrane region" description="Helical" evidence="13">
    <location>
        <begin position="358"/>
        <end position="378"/>
    </location>
</feature>
<feature type="domain" description="Ionotropic glutamate receptor L-glutamate and glycine-binding" evidence="16">
    <location>
        <begin position="246"/>
        <end position="305"/>
    </location>
</feature>
<name>A0A0P4WD35_SCYOL</name>
<keyword evidence="9" id="KW-0325">Glycoprotein</keyword>
<keyword evidence="3" id="KW-0813">Transport</keyword>
<comment type="subcellular location">
    <subcellularLocation>
        <location evidence="1">Membrane</location>
        <topology evidence="1">Multi-pass membrane protein</topology>
    </subcellularLocation>
</comment>
<evidence type="ECO:0000256" key="2">
    <source>
        <dbReference type="ARBA" id="ARBA00008685"/>
    </source>
</evidence>
<evidence type="ECO:0000259" key="15">
    <source>
        <dbReference type="SMART" id="SM00079"/>
    </source>
</evidence>
<feature type="domain" description="Ionotropic glutamate receptor C-terminal" evidence="15">
    <location>
        <begin position="236"/>
        <end position="554"/>
    </location>
</feature>
<feature type="transmembrane region" description="Helical" evidence="13">
    <location>
        <begin position="421"/>
        <end position="445"/>
    </location>
</feature>
<dbReference type="Pfam" id="PF00060">
    <property type="entry name" value="Lig_chan"/>
    <property type="match status" value="1"/>
</dbReference>
<keyword evidence="7 13" id="KW-0472">Membrane</keyword>
<keyword evidence="10" id="KW-1071">Ligand-gated ion channel</keyword>
<dbReference type="GO" id="GO:0015276">
    <property type="term" value="F:ligand-gated monoatomic ion channel activity"/>
    <property type="evidence" value="ECO:0007669"/>
    <property type="project" value="InterPro"/>
</dbReference>